<dbReference type="SMART" id="SM01134">
    <property type="entry name" value="DeoRC"/>
    <property type="match status" value="1"/>
</dbReference>
<dbReference type="SUPFAM" id="SSF46785">
    <property type="entry name" value="Winged helix' DNA-binding domain"/>
    <property type="match status" value="1"/>
</dbReference>
<evidence type="ECO:0000256" key="2">
    <source>
        <dbReference type="ARBA" id="ARBA00023015"/>
    </source>
</evidence>
<evidence type="ECO:0000313" key="6">
    <source>
        <dbReference type="Proteomes" id="UP000320582"/>
    </source>
</evidence>
<dbReference type="SMART" id="SM00420">
    <property type="entry name" value="HTH_DEOR"/>
    <property type="match status" value="1"/>
</dbReference>
<keyword evidence="2" id="KW-0805">Transcription regulation</keyword>
<keyword evidence="6" id="KW-1185">Reference proteome</keyword>
<dbReference type="InterPro" id="IPR036388">
    <property type="entry name" value="WH-like_DNA-bd_sf"/>
</dbReference>
<evidence type="ECO:0000313" key="5">
    <source>
        <dbReference type="EMBL" id="TQM91651.1"/>
    </source>
</evidence>
<dbReference type="InterPro" id="IPR036390">
    <property type="entry name" value="WH_DNA-bd_sf"/>
</dbReference>
<dbReference type="OrthoDB" id="9814815at2"/>
<reference evidence="5 6" key="1">
    <citation type="submission" date="2019-06" db="EMBL/GenBank/DDBJ databases">
        <title>Genomic Encyclopedia of Archaeal and Bacterial Type Strains, Phase II (KMG-II): from individual species to whole genera.</title>
        <authorList>
            <person name="Goeker M."/>
        </authorList>
    </citation>
    <scope>NUCLEOTIDE SEQUENCE [LARGE SCALE GENOMIC DNA]</scope>
    <source>
        <strain evidence="5 6">DSM 18423</strain>
    </source>
</reference>
<keyword evidence="1" id="KW-0678">Repressor</keyword>
<dbReference type="Gene3D" id="1.10.10.10">
    <property type="entry name" value="Winged helix-like DNA-binding domain superfamily/Winged helix DNA-binding domain"/>
    <property type="match status" value="1"/>
</dbReference>
<dbReference type="RefSeq" id="WP_142079422.1">
    <property type="nucleotide sequence ID" value="NZ_VFPT01000001.1"/>
</dbReference>
<proteinExistence type="predicted"/>
<sequence length="263" mass="28660">MSQAVRFREILMLARRDGRVSVEGLAAYFGVTLQTVRRDLNQLADQGKLQRIHGGGLLPSTVANIGYEDRQDLNEAAKATIARRCAQDIPNGCSLFLNIGTTTEAVARALQAHRDIMVLTNNLNVANILVDNPSCEIIVVGGLLRRADGGLVGTVTTQAIQQFKFDLAVISCSALDEDGDMLDFDIQEVGVSQTILKQARRSFLVADHSKFRRRAPARIGSISQLDSFYTDQRLTPPLEAACQSWGTNVCVTEADASRSRAPT</sequence>
<dbReference type="Pfam" id="PF00455">
    <property type="entry name" value="DeoRC"/>
    <property type="match status" value="1"/>
</dbReference>
<dbReference type="InterPro" id="IPR037171">
    <property type="entry name" value="NagB/RpiA_transferase-like"/>
</dbReference>
<dbReference type="Gene3D" id="3.30.750.70">
    <property type="entry name" value="4-hydroxybutyrate coenzyme like domains"/>
    <property type="match status" value="1"/>
</dbReference>
<dbReference type="PANTHER" id="PTHR30363">
    <property type="entry name" value="HTH-TYPE TRANSCRIPTIONAL REGULATOR SRLR-RELATED"/>
    <property type="match status" value="1"/>
</dbReference>
<feature type="domain" description="HTH deoR-type" evidence="4">
    <location>
        <begin position="3"/>
        <end position="58"/>
    </location>
</feature>
<accession>A0A543K986</accession>
<evidence type="ECO:0000256" key="1">
    <source>
        <dbReference type="ARBA" id="ARBA00022491"/>
    </source>
</evidence>
<dbReference type="PROSITE" id="PS51000">
    <property type="entry name" value="HTH_DEOR_2"/>
    <property type="match status" value="1"/>
</dbReference>
<dbReference type="AlphaFoldDB" id="A0A543K986"/>
<dbReference type="InterPro" id="IPR001034">
    <property type="entry name" value="DeoR_HTH"/>
</dbReference>
<evidence type="ECO:0000259" key="4">
    <source>
        <dbReference type="PROSITE" id="PS51000"/>
    </source>
</evidence>
<dbReference type="GO" id="GO:0003700">
    <property type="term" value="F:DNA-binding transcription factor activity"/>
    <property type="evidence" value="ECO:0007669"/>
    <property type="project" value="InterPro"/>
</dbReference>
<protein>
    <submittedName>
        <fullName evidence="5">DeoR family transcriptional regulator</fullName>
    </submittedName>
</protein>
<comment type="caution">
    <text evidence="5">The sequence shown here is derived from an EMBL/GenBank/DDBJ whole genome shotgun (WGS) entry which is preliminary data.</text>
</comment>
<gene>
    <name evidence="5" type="ORF">BD293_0226</name>
</gene>
<name>A0A543K986_9RHOB</name>
<dbReference type="PANTHER" id="PTHR30363:SF4">
    <property type="entry name" value="GLYCEROL-3-PHOSPHATE REGULON REPRESSOR"/>
    <property type="match status" value="1"/>
</dbReference>
<dbReference type="SUPFAM" id="SSF100950">
    <property type="entry name" value="NagB/RpiA/CoA transferase-like"/>
    <property type="match status" value="1"/>
</dbReference>
<dbReference type="EMBL" id="VFPT01000001">
    <property type="protein sequence ID" value="TQM91651.1"/>
    <property type="molecule type" value="Genomic_DNA"/>
</dbReference>
<dbReference type="Pfam" id="PF08220">
    <property type="entry name" value="HTH_DeoR"/>
    <property type="match status" value="1"/>
</dbReference>
<dbReference type="PRINTS" id="PR00037">
    <property type="entry name" value="HTHLACR"/>
</dbReference>
<organism evidence="5 6">
    <name type="scientific">Roseinatronobacter monicus</name>
    <dbReference type="NCBI Taxonomy" id="393481"/>
    <lineage>
        <taxon>Bacteria</taxon>
        <taxon>Pseudomonadati</taxon>
        <taxon>Pseudomonadota</taxon>
        <taxon>Alphaproteobacteria</taxon>
        <taxon>Rhodobacterales</taxon>
        <taxon>Paracoccaceae</taxon>
        <taxon>Roseinatronobacter</taxon>
    </lineage>
</organism>
<dbReference type="InterPro" id="IPR050313">
    <property type="entry name" value="Carb_Metab_HTH_regulators"/>
</dbReference>
<dbReference type="Proteomes" id="UP000320582">
    <property type="component" value="Unassembled WGS sequence"/>
</dbReference>
<evidence type="ECO:0000256" key="3">
    <source>
        <dbReference type="ARBA" id="ARBA00023163"/>
    </source>
</evidence>
<keyword evidence="3" id="KW-0804">Transcription</keyword>
<dbReference type="InterPro" id="IPR014036">
    <property type="entry name" value="DeoR-like_C"/>
</dbReference>